<dbReference type="InterPro" id="IPR058240">
    <property type="entry name" value="rSAM_sf"/>
</dbReference>
<dbReference type="InterPro" id="IPR013785">
    <property type="entry name" value="Aldolase_TIM"/>
</dbReference>
<dbReference type="SFLD" id="SFLDG01095">
    <property type="entry name" value="Uncharacterised_Radical_SAM_Su"/>
    <property type="match status" value="1"/>
</dbReference>
<dbReference type="InterPro" id="IPR051198">
    <property type="entry name" value="BchE-like"/>
</dbReference>
<dbReference type="STRING" id="966.BTA35_0201575"/>
<dbReference type="SFLD" id="SFLDS00029">
    <property type="entry name" value="Radical_SAM"/>
    <property type="match status" value="2"/>
</dbReference>
<evidence type="ECO:0000256" key="3">
    <source>
        <dbReference type="ARBA" id="ARBA00022723"/>
    </source>
</evidence>
<keyword evidence="4" id="KW-0408">Iron</keyword>
<dbReference type="SUPFAM" id="SSF102114">
    <property type="entry name" value="Radical SAM enzymes"/>
    <property type="match status" value="1"/>
</dbReference>
<feature type="domain" description="Radical SAM core" evidence="6">
    <location>
        <begin position="18"/>
        <end position="250"/>
    </location>
</feature>
<comment type="caution">
    <text evidence="7">The sequence shown here is derived from an EMBL/GenBank/DDBJ whole genome shotgun (WGS) entry which is preliminary data.</text>
</comment>
<keyword evidence="5" id="KW-0411">Iron-sulfur</keyword>
<dbReference type="InterPro" id="IPR007197">
    <property type="entry name" value="rSAM"/>
</dbReference>
<evidence type="ECO:0000256" key="5">
    <source>
        <dbReference type="ARBA" id="ARBA00023014"/>
    </source>
</evidence>
<dbReference type="Pfam" id="PF04055">
    <property type="entry name" value="Radical_SAM"/>
    <property type="match status" value="1"/>
</dbReference>
<dbReference type="PANTHER" id="PTHR43409:SF4">
    <property type="entry name" value="RADICAL SAM SUPERFAMILY PROTEIN"/>
    <property type="match status" value="1"/>
</dbReference>
<dbReference type="InterPro" id="IPR006638">
    <property type="entry name" value="Elp3/MiaA/NifB-like_rSAM"/>
</dbReference>
<proteinExistence type="predicted"/>
<evidence type="ECO:0000256" key="2">
    <source>
        <dbReference type="ARBA" id="ARBA00022691"/>
    </source>
</evidence>
<protein>
    <submittedName>
        <fullName evidence="7">Radical SAM protein</fullName>
    </submittedName>
</protein>
<dbReference type="EMBL" id="MTSD02000001">
    <property type="protein sequence ID" value="OOV88245.1"/>
    <property type="molecule type" value="Genomic_DNA"/>
</dbReference>
<keyword evidence="3" id="KW-0479">Metal-binding</keyword>
<dbReference type="GO" id="GO:0046872">
    <property type="term" value="F:metal ion binding"/>
    <property type="evidence" value="ECO:0007669"/>
    <property type="project" value="UniProtKB-KW"/>
</dbReference>
<keyword evidence="2" id="KW-0949">S-adenosyl-L-methionine</keyword>
<dbReference type="GO" id="GO:0051536">
    <property type="term" value="F:iron-sulfur cluster binding"/>
    <property type="evidence" value="ECO:0007669"/>
    <property type="project" value="UniProtKB-KW"/>
</dbReference>
<dbReference type="Gene3D" id="3.20.20.70">
    <property type="entry name" value="Aldolase class I"/>
    <property type="match status" value="1"/>
</dbReference>
<reference evidence="7" key="1">
    <citation type="submission" date="2017-02" db="EMBL/GenBank/DDBJ databases">
        <title>Draft Genome Sequence of the Salt Water Bacterium Oceanospirillum linum ATCC 11336.</title>
        <authorList>
            <person name="Trachtenberg A.M."/>
            <person name="Carney J.G."/>
            <person name="Linnane J.D."/>
            <person name="Rheaume B.A."/>
            <person name="Pitts N.L."/>
            <person name="Mykles D.L."/>
            <person name="Maclea K.S."/>
        </authorList>
    </citation>
    <scope>NUCLEOTIDE SEQUENCE [LARGE SCALE GENOMIC DNA]</scope>
    <source>
        <strain evidence="7">ATCC 11336</strain>
    </source>
</reference>
<evidence type="ECO:0000256" key="1">
    <source>
        <dbReference type="ARBA" id="ARBA00001966"/>
    </source>
</evidence>
<dbReference type="GO" id="GO:0003824">
    <property type="term" value="F:catalytic activity"/>
    <property type="evidence" value="ECO:0007669"/>
    <property type="project" value="InterPro"/>
</dbReference>
<evidence type="ECO:0000259" key="6">
    <source>
        <dbReference type="PROSITE" id="PS51918"/>
    </source>
</evidence>
<dbReference type="CDD" id="cd01335">
    <property type="entry name" value="Radical_SAM"/>
    <property type="match status" value="1"/>
</dbReference>
<evidence type="ECO:0000313" key="8">
    <source>
        <dbReference type="Proteomes" id="UP000190064"/>
    </source>
</evidence>
<dbReference type="Proteomes" id="UP000190064">
    <property type="component" value="Unassembled WGS sequence"/>
</dbReference>
<gene>
    <name evidence="7" type="ORF">BTA35_0201575</name>
</gene>
<dbReference type="SFLD" id="SFLDG01082">
    <property type="entry name" value="B12-binding_domain_containing"/>
    <property type="match status" value="1"/>
</dbReference>
<dbReference type="AlphaFoldDB" id="A0A1T1HEL2"/>
<evidence type="ECO:0000313" key="7">
    <source>
        <dbReference type="EMBL" id="OOV88245.1"/>
    </source>
</evidence>
<dbReference type="PROSITE" id="PS51918">
    <property type="entry name" value="RADICAL_SAM"/>
    <property type="match status" value="1"/>
</dbReference>
<evidence type="ECO:0000256" key="4">
    <source>
        <dbReference type="ARBA" id="ARBA00023004"/>
    </source>
</evidence>
<comment type="cofactor">
    <cofactor evidence="1">
        <name>[4Fe-4S] cluster</name>
        <dbReference type="ChEBI" id="CHEBI:49883"/>
    </cofactor>
</comment>
<sequence length="298" mass="33371">MMFNDFPVQYIEPVYRPPSEAKSFILPVTNGCSWNHCSFCSMYTDVQKKFSVRKESDVLTDIQRAGEQLVGVSRVFLADGDAMTLSFRRLLTVLKALNHAFLELRRIGAYCLPRNVARKSVEELTELKNNGLSILYVGVESGDNEVLTRIKKGETAETTYSALQKIKQAGIKTSVMVLNGLGGQVLSEQHAVNSAKLINRAQPDYLSILVLTFHRGRQRFVEAFGGDFAELDSKELLKEMHLFISELNLNSTVFRSDHISNHLVLKGILGRDKPALLQAIRQALSPECELPTIALRNI</sequence>
<organism evidence="7 8">
    <name type="scientific">Oceanospirillum linum</name>
    <dbReference type="NCBI Taxonomy" id="966"/>
    <lineage>
        <taxon>Bacteria</taxon>
        <taxon>Pseudomonadati</taxon>
        <taxon>Pseudomonadota</taxon>
        <taxon>Gammaproteobacteria</taxon>
        <taxon>Oceanospirillales</taxon>
        <taxon>Oceanospirillaceae</taxon>
        <taxon>Oceanospirillum</taxon>
    </lineage>
</organism>
<keyword evidence="8" id="KW-1185">Reference proteome</keyword>
<dbReference type="SMART" id="SM00729">
    <property type="entry name" value="Elp3"/>
    <property type="match status" value="1"/>
</dbReference>
<dbReference type="PANTHER" id="PTHR43409">
    <property type="entry name" value="ANAEROBIC MAGNESIUM-PROTOPORPHYRIN IX MONOMETHYL ESTER CYCLASE-RELATED"/>
    <property type="match status" value="1"/>
</dbReference>
<accession>A0A1T1HEL2</accession>
<name>A0A1T1HEL2_OCELI</name>